<dbReference type="InterPro" id="IPR045738">
    <property type="entry name" value="DUF6088"/>
</dbReference>
<evidence type="ECO:0000313" key="1">
    <source>
        <dbReference type="EMBL" id="MVT39432.1"/>
    </source>
</evidence>
<dbReference type="Pfam" id="PF19570">
    <property type="entry name" value="DUF6088"/>
    <property type="match status" value="1"/>
</dbReference>
<dbReference type="Proteomes" id="UP000468388">
    <property type="component" value="Unassembled WGS sequence"/>
</dbReference>
<sequence length="215" mass="24150">MSIQDHIEKKLRHYKKGTIVIPEDFRGIGTAAAIKMSLSRLVQKEKIKRLAHGIYYIPKKDPLFGEVYPSIEKIAITIAQKHKVRIKPTGAKALHQLGLTTQVPTKLVYLTDGERRQIRIGKTLIQFKPTTPKKMSLMGPLSTLVILGLDDIGTLHLDAEMRKKIKTVLLTEDPVLLKKDLSIAPAHIYDFLITLLNSDNDRMASTNSGAKTHRN</sequence>
<protein>
    <recommendedName>
        <fullName evidence="3">Type IV toxin-antitoxin system AbiEi family antitoxin domain-containing protein</fullName>
    </recommendedName>
</protein>
<proteinExistence type="predicted"/>
<comment type="caution">
    <text evidence="1">The sequence shown here is derived from an EMBL/GenBank/DDBJ whole genome shotgun (WGS) entry which is preliminary data.</text>
</comment>
<dbReference type="AlphaFoldDB" id="A0A6N8J5J2"/>
<gene>
    <name evidence="1" type="ORF">GO495_02435</name>
</gene>
<evidence type="ECO:0000313" key="2">
    <source>
        <dbReference type="Proteomes" id="UP000468388"/>
    </source>
</evidence>
<evidence type="ECO:0008006" key="3">
    <source>
        <dbReference type="Google" id="ProtNLM"/>
    </source>
</evidence>
<name>A0A6N8J5J2_9BACT</name>
<organism evidence="1 2">
    <name type="scientific">Chitinophaga oryziterrae</name>
    <dbReference type="NCBI Taxonomy" id="1031224"/>
    <lineage>
        <taxon>Bacteria</taxon>
        <taxon>Pseudomonadati</taxon>
        <taxon>Bacteroidota</taxon>
        <taxon>Chitinophagia</taxon>
        <taxon>Chitinophagales</taxon>
        <taxon>Chitinophagaceae</taxon>
        <taxon>Chitinophaga</taxon>
    </lineage>
</organism>
<keyword evidence="2" id="KW-1185">Reference proteome</keyword>
<reference evidence="1 2" key="1">
    <citation type="submission" date="2019-12" db="EMBL/GenBank/DDBJ databases">
        <title>The draft genomic sequence of strain Chitinophaga oryziterrae JCM 16595.</title>
        <authorList>
            <person name="Zhang X."/>
        </authorList>
    </citation>
    <scope>NUCLEOTIDE SEQUENCE [LARGE SCALE GENOMIC DNA]</scope>
    <source>
        <strain evidence="1 2">JCM 16595</strain>
    </source>
</reference>
<accession>A0A6N8J5J2</accession>
<dbReference type="OrthoDB" id="9798200at2"/>
<dbReference type="EMBL" id="WRXO01000001">
    <property type="protein sequence ID" value="MVT39432.1"/>
    <property type="molecule type" value="Genomic_DNA"/>
</dbReference>
<dbReference type="RefSeq" id="WP_157298109.1">
    <property type="nucleotide sequence ID" value="NZ_BAAAZB010000005.1"/>
</dbReference>